<dbReference type="PANTHER" id="PTHR37836:SF2">
    <property type="entry name" value="DUF4038 DOMAIN-CONTAINING PROTEIN"/>
    <property type="match status" value="1"/>
</dbReference>
<evidence type="ECO:0000256" key="1">
    <source>
        <dbReference type="ARBA" id="ARBA00022729"/>
    </source>
</evidence>
<dbReference type="SUPFAM" id="SSF49785">
    <property type="entry name" value="Galactose-binding domain-like"/>
    <property type="match status" value="1"/>
</dbReference>
<proteinExistence type="predicted"/>
<dbReference type="InterPro" id="IPR021720">
    <property type="entry name" value="Malectin_dom"/>
</dbReference>
<keyword evidence="1 3" id="KW-0732">Signal</keyword>
<dbReference type="Proteomes" id="UP001250656">
    <property type="component" value="Unassembled WGS sequence"/>
</dbReference>
<dbReference type="EMBL" id="JAVTTP010000001">
    <property type="protein sequence ID" value="MDT7828843.1"/>
    <property type="molecule type" value="Genomic_DNA"/>
</dbReference>
<evidence type="ECO:0000313" key="6">
    <source>
        <dbReference type="Proteomes" id="UP001250656"/>
    </source>
</evidence>
<dbReference type="Pfam" id="PF13204">
    <property type="entry name" value="Apiosidase"/>
    <property type="match status" value="1"/>
</dbReference>
<dbReference type="Gene3D" id="2.60.40.10">
    <property type="entry name" value="Immunoglobulins"/>
    <property type="match status" value="1"/>
</dbReference>
<dbReference type="InterPro" id="IPR025277">
    <property type="entry name" value="Apiosidase-like_cat_dom"/>
</dbReference>
<accession>A0ABU3L5K5</accession>
<evidence type="ECO:0000313" key="5">
    <source>
        <dbReference type="EMBL" id="MDT7828843.1"/>
    </source>
</evidence>
<dbReference type="RefSeq" id="WP_314014392.1">
    <property type="nucleotide sequence ID" value="NZ_JAVTTP010000001.1"/>
</dbReference>
<reference evidence="5 6" key="1">
    <citation type="submission" date="2023-09" db="EMBL/GenBank/DDBJ databases">
        <title>Novel taxa isolated from Blanes Bay.</title>
        <authorList>
            <person name="Rey-Velasco X."/>
            <person name="Lucena T."/>
        </authorList>
    </citation>
    <scope>NUCLEOTIDE SEQUENCE [LARGE SCALE GENOMIC DNA]</scope>
    <source>
        <strain evidence="5 6">S334</strain>
    </source>
</reference>
<gene>
    <name evidence="5" type="ORF">RQM65_09230</name>
</gene>
<dbReference type="Pfam" id="PF16586">
    <property type="entry name" value="DUF5060"/>
    <property type="match status" value="1"/>
</dbReference>
<feature type="chain" id="PRO_5047062695" evidence="3">
    <location>
        <begin position="27"/>
        <end position="1118"/>
    </location>
</feature>
<protein>
    <submittedName>
        <fullName evidence="5">Malectin domain-containing carbohydrate-binding protein</fullName>
    </submittedName>
</protein>
<dbReference type="SMART" id="SM00560">
    <property type="entry name" value="LamGL"/>
    <property type="match status" value="1"/>
</dbReference>
<dbReference type="Pfam" id="PF13385">
    <property type="entry name" value="Laminin_G_3"/>
    <property type="match status" value="1"/>
</dbReference>
<keyword evidence="6" id="KW-1185">Reference proteome</keyword>
<dbReference type="InterPro" id="IPR032260">
    <property type="entry name" value="DUF5060"/>
</dbReference>
<dbReference type="Gene3D" id="2.60.120.200">
    <property type="match status" value="1"/>
</dbReference>
<dbReference type="InterPro" id="IPR008979">
    <property type="entry name" value="Galactose-bd-like_sf"/>
</dbReference>
<evidence type="ECO:0000256" key="3">
    <source>
        <dbReference type="SAM" id="SignalP"/>
    </source>
</evidence>
<name>A0ABU3L5K5_9FLAO</name>
<keyword evidence="2" id="KW-1015">Disulfide bond</keyword>
<evidence type="ECO:0000256" key="2">
    <source>
        <dbReference type="ARBA" id="ARBA00023157"/>
    </source>
</evidence>
<evidence type="ECO:0000259" key="4">
    <source>
        <dbReference type="SMART" id="SM00560"/>
    </source>
</evidence>
<dbReference type="PANTHER" id="PTHR37836">
    <property type="entry name" value="LMO1036 PROTEIN"/>
    <property type="match status" value="1"/>
</dbReference>
<organism evidence="5 6">
    <name type="scientific">Pricia mediterranea</name>
    <dbReference type="NCBI Taxonomy" id="3076079"/>
    <lineage>
        <taxon>Bacteria</taxon>
        <taxon>Pseudomonadati</taxon>
        <taxon>Bacteroidota</taxon>
        <taxon>Flavobacteriia</taxon>
        <taxon>Flavobacteriales</taxon>
        <taxon>Flavobacteriaceae</taxon>
        <taxon>Pricia</taxon>
    </lineage>
</organism>
<dbReference type="Gene3D" id="3.20.20.80">
    <property type="entry name" value="Glycosidases"/>
    <property type="match status" value="1"/>
</dbReference>
<dbReference type="Gene3D" id="2.60.120.430">
    <property type="entry name" value="Galactose-binding lectin"/>
    <property type="match status" value="1"/>
</dbReference>
<dbReference type="SUPFAM" id="SSF49899">
    <property type="entry name" value="Concanavalin A-like lectins/glucanases"/>
    <property type="match status" value="1"/>
</dbReference>
<dbReference type="NCBIfam" id="TIGR04183">
    <property type="entry name" value="Por_Secre_tail"/>
    <property type="match status" value="1"/>
</dbReference>
<dbReference type="Pfam" id="PF11721">
    <property type="entry name" value="Malectin"/>
    <property type="match status" value="1"/>
</dbReference>
<sequence length="1118" mass="124957">MKTKITSRKLILTLLFCTLTSVFTFAQKDTYRVMEVVEVAFNSQEQYDNAYMDVDVWLELKKSGSPNEAYRIPVFWDGGNVFRARLVATSPGKWTWNIINETVENSDQAFIGKSGSFTAVAANVSGNPNNQGFIRVADNKRTLEYADGTPFFYTADTSWSALTGVFGFDRANDITNISFQDYILARKKQGFNGLNLIASFPDDTYLQQWGRNRDRPGRESGLWSTDTWGKKIADNGSTPFAMKRRGQSVTDAHPEVDYRRIVPEYWQSVDQRMQFLSDQGFVTLFESVRRHERWPFRAQAEKDAFYNYIRYLWARYGCYNMIFSWVHHDTNSHNVYPDWLELVEHAHGKLSAQLGNRMPYGQPRTAMSYNTSLRNWEKDIPDALDVQNVSNAERDETMHQWLQEIYEYRRSTKPALNLEPFYPGWGLHSGNEINPGLDDTTMAQMQMYGSVLSGGLAGHAWGDAWYAGAAASTQRRKTDGGTIVPSNDPQINALSRFGSQAMGHLRDFVLDEGHEYHRLIPAAQKHLSDSQDFKHTLSISDDGKFALGFFTADARTNPSPLPVLTNLKASETYLFEWWDVTHGGWISAGEITTNRNGRLQPPALPNNDRTKNWAYRIRSEGSVDDEASSDDEVNNDNDEVNEEFTLRINAGGGEARYNGHTFSADTFFDTGRTLNRPRTGLENPYRTFRYSTSKEMDYDIPLNDGEYTVRLHFAELWFGATDGGEGGAGRRVFDVRMENELMEDNLDVFAEVGAEAALIKTYNVRVTDGELNLYFSSLTSDGGTRHPTVNAIEIIGAGAPPETDAPAIAEGTIGYWQLDDSKGATATDSSGNQHHGTLMHGRDIQEGSIDGVLENALDFNGVDDFVGLPDVDGTVDHGFTLAAWINPESTSGDYQGIAGTSTASGFMTFVHQGSLAFALRTETGRKLERHGSIVANRWQHIAVTYDGSAMTWYINGDEVGSEAHSGQVSDFKEGYIGWSGWSEEYFEGGIDDVRLFDNALTQQQVSSLSEAGNDSTVYVASKAYIPTADAENGPAAQQTETARIGYVHPNPTPGRFRITGISTGVKQIMVNDFTHRVLINMETDSEEPELDLSAYPDGIYLVRVVQNGLEDTFKVIKE</sequence>
<feature type="domain" description="LamG-like jellyroll fold" evidence="4">
    <location>
        <begin position="877"/>
        <end position="1003"/>
    </location>
</feature>
<dbReference type="InterPro" id="IPR006558">
    <property type="entry name" value="LamG-like"/>
</dbReference>
<dbReference type="InterPro" id="IPR013783">
    <property type="entry name" value="Ig-like_fold"/>
</dbReference>
<dbReference type="InterPro" id="IPR026444">
    <property type="entry name" value="Secre_tail"/>
</dbReference>
<comment type="caution">
    <text evidence="5">The sequence shown here is derived from an EMBL/GenBank/DDBJ whole genome shotgun (WGS) entry which is preliminary data.</text>
</comment>
<dbReference type="InterPro" id="IPR013320">
    <property type="entry name" value="ConA-like_dom_sf"/>
</dbReference>
<feature type="signal peptide" evidence="3">
    <location>
        <begin position="1"/>
        <end position="26"/>
    </location>
</feature>